<dbReference type="AlphaFoldDB" id="A0AAD6UX59"/>
<dbReference type="EMBL" id="JARJCW010000103">
    <property type="protein sequence ID" value="KAJ7193960.1"/>
    <property type="molecule type" value="Genomic_DNA"/>
</dbReference>
<protein>
    <submittedName>
        <fullName evidence="2">Uncharacterized protein</fullName>
    </submittedName>
</protein>
<feature type="region of interest" description="Disordered" evidence="1">
    <location>
        <begin position="1"/>
        <end position="20"/>
    </location>
</feature>
<keyword evidence="3" id="KW-1185">Reference proteome</keyword>
<dbReference type="Proteomes" id="UP001219525">
    <property type="component" value="Unassembled WGS sequence"/>
</dbReference>
<reference evidence="2" key="1">
    <citation type="submission" date="2023-03" db="EMBL/GenBank/DDBJ databases">
        <title>Massive genome expansion in bonnet fungi (Mycena s.s.) driven by repeated elements and novel gene families across ecological guilds.</title>
        <authorList>
            <consortium name="Lawrence Berkeley National Laboratory"/>
            <person name="Harder C.B."/>
            <person name="Miyauchi S."/>
            <person name="Viragh M."/>
            <person name="Kuo A."/>
            <person name="Thoen E."/>
            <person name="Andreopoulos B."/>
            <person name="Lu D."/>
            <person name="Skrede I."/>
            <person name="Drula E."/>
            <person name="Henrissat B."/>
            <person name="Morin E."/>
            <person name="Kohler A."/>
            <person name="Barry K."/>
            <person name="LaButti K."/>
            <person name="Morin E."/>
            <person name="Salamov A."/>
            <person name="Lipzen A."/>
            <person name="Mereny Z."/>
            <person name="Hegedus B."/>
            <person name="Baldrian P."/>
            <person name="Stursova M."/>
            <person name="Weitz H."/>
            <person name="Taylor A."/>
            <person name="Grigoriev I.V."/>
            <person name="Nagy L.G."/>
            <person name="Martin F."/>
            <person name="Kauserud H."/>
        </authorList>
    </citation>
    <scope>NUCLEOTIDE SEQUENCE</scope>
    <source>
        <strain evidence="2">9144</strain>
    </source>
</reference>
<proteinExistence type="predicted"/>
<name>A0AAD6UX59_9AGAR</name>
<evidence type="ECO:0000256" key="1">
    <source>
        <dbReference type="SAM" id="MobiDB-lite"/>
    </source>
</evidence>
<organism evidence="2 3">
    <name type="scientific">Mycena pura</name>
    <dbReference type="NCBI Taxonomy" id="153505"/>
    <lineage>
        <taxon>Eukaryota</taxon>
        <taxon>Fungi</taxon>
        <taxon>Dikarya</taxon>
        <taxon>Basidiomycota</taxon>
        <taxon>Agaricomycotina</taxon>
        <taxon>Agaricomycetes</taxon>
        <taxon>Agaricomycetidae</taxon>
        <taxon>Agaricales</taxon>
        <taxon>Marasmiineae</taxon>
        <taxon>Mycenaceae</taxon>
        <taxon>Mycena</taxon>
    </lineage>
</organism>
<sequence>MTAEAPPAGEDDANPIVDPHAAPASYITHGTVSGIGAVLLRALRAGLPVWERGGDIRVLGGEFVLECA</sequence>
<evidence type="ECO:0000313" key="2">
    <source>
        <dbReference type="EMBL" id="KAJ7193960.1"/>
    </source>
</evidence>
<accession>A0AAD6UX59</accession>
<gene>
    <name evidence="2" type="ORF">GGX14DRAFT_477066</name>
</gene>
<evidence type="ECO:0000313" key="3">
    <source>
        <dbReference type="Proteomes" id="UP001219525"/>
    </source>
</evidence>
<comment type="caution">
    <text evidence="2">The sequence shown here is derived from an EMBL/GenBank/DDBJ whole genome shotgun (WGS) entry which is preliminary data.</text>
</comment>